<proteinExistence type="predicted"/>
<comment type="caution">
    <text evidence="3">The sequence shown here is derived from an EMBL/GenBank/DDBJ whole genome shotgun (WGS) entry which is preliminary data.</text>
</comment>
<keyword evidence="4" id="KW-1185">Reference proteome</keyword>
<accession>A0ABS1TS94</accession>
<gene>
    <name evidence="3" type="ORF">JK635_13080</name>
</gene>
<keyword evidence="2" id="KW-1133">Transmembrane helix</keyword>
<evidence type="ECO:0000256" key="2">
    <source>
        <dbReference type="SAM" id="Phobius"/>
    </source>
</evidence>
<protein>
    <submittedName>
        <fullName evidence="3">Uncharacterized protein</fullName>
    </submittedName>
</protein>
<feature type="region of interest" description="Disordered" evidence="1">
    <location>
        <begin position="42"/>
        <end position="68"/>
    </location>
</feature>
<evidence type="ECO:0000256" key="1">
    <source>
        <dbReference type="SAM" id="MobiDB-lite"/>
    </source>
</evidence>
<organism evidence="3 4">
    <name type="scientific">Neobacillus paridis</name>
    <dbReference type="NCBI Taxonomy" id="2803862"/>
    <lineage>
        <taxon>Bacteria</taxon>
        <taxon>Bacillati</taxon>
        <taxon>Bacillota</taxon>
        <taxon>Bacilli</taxon>
        <taxon>Bacillales</taxon>
        <taxon>Bacillaceae</taxon>
        <taxon>Neobacillus</taxon>
    </lineage>
</organism>
<keyword evidence="2" id="KW-0472">Membrane</keyword>
<evidence type="ECO:0000313" key="3">
    <source>
        <dbReference type="EMBL" id="MBL4953141.1"/>
    </source>
</evidence>
<feature type="non-terminal residue" evidence="3">
    <location>
        <position position="68"/>
    </location>
</feature>
<keyword evidence="2" id="KW-0812">Transmembrane</keyword>
<evidence type="ECO:0000313" key="4">
    <source>
        <dbReference type="Proteomes" id="UP000623967"/>
    </source>
</evidence>
<dbReference type="Proteomes" id="UP000623967">
    <property type="component" value="Unassembled WGS sequence"/>
</dbReference>
<feature type="transmembrane region" description="Helical" evidence="2">
    <location>
        <begin position="6"/>
        <end position="30"/>
    </location>
</feature>
<sequence>MNDDDLVLGLTVFLVVLMLIEGLRISLAMLDDAMPPSARLRERLRDAGPPGRQPGGSIVKQGRLADAR</sequence>
<reference evidence="3 4" key="1">
    <citation type="submission" date="2021-01" db="EMBL/GenBank/DDBJ databases">
        <title>Genome public.</title>
        <authorList>
            <person name="Liu C."/>
            <person name="Sun Q."/>
        </authorList>
    </citation>
    <scope>NUCLEOTIDE SEQUENCE [LARGE SCALE GENOMIC DNA]</scope>
    <source>
        <strain evidence="3 4">YIM B02564</strain>
    </source>
</reference>
<name>A0ABS1TS94_9BACI</name>
<dbReference type="EMBL" id="JAESWB010000179">
    <property type="protein sequence ID" value="MBL4953141.1"/>
    <property type="molecule type" value="Genomic_DNA"/>
</dbReference>